<protein>
    <recommendedName>
        <fullName evidence="1">BOD1/SHG1 domain-containing protein</fullName>
    </recommendedName>
</protein>
<dbReference type="OrthoDB" id="5579731at2759"/>
<dbReference type="Pfam" id="PF05205">
    <property type="entry name" value="COMPASS-Shg1"/>
    <property type="match status" value="1"/>
</dbReference>
<dbReference type="AlphaFoldDB" id="A0A9P6WAV6"/>
<reference evidence="2 3" key="1">
    <citation type="submission" date="2020-11" db="EMBL/GenBank/DDBJ databases">
        <title>Kefir isolates.</title>
        <authorList>
            <person name="Marcisauskas S."/>
            <person name="Kim Y."/>
            <person name="Blasche S."/>
        </authorList>
    </citation>
    <scope>NUCLEOTIDE SEQUENCE [LARGE SCALE GENOMIC DNA]</scope>
    <source>
        <strain evidence="2 3">OG2</strain>
    </source>
</reference>
<evidence type="ECO:0000259" key="1">
    <source>
        <dbReference type="Pfam" id="PF05205"/>
    </source>
</evidence>
<name>A0A9P6WAV6_MAUEX</name>
<dbReference type="EMBL" id="PUHR01000086">
    <property type="protein sequence ID" value="KAG0667939.1"/>
    <property type="molecule type" value="Genomic_DNA"/>
</dbReference>
<gene>
    <name evidence="2" type="ORF">C6P45_005214</name>
</gene>
<accession>A0A9P6WAV6</accession>
<keyword evidence="3" id="KW-1185">Reference proteome</keyword>
<organism evidence="2 3">
    <name type="scientific">Maudiozyma exigua</name>
    <name type="common">Yeast</name>
    <name type="synonym">Kazachstania exigua</name>
    <dbReference type="NCBI Taxonomy" id="34358"/>
    <lineage>
        <taxon>Eukaryota</taxon>
        <taxon>Fungi</taxon>
        <taxon>Dikarya</taxon>
        <taxon>Ascomycota</taxon>
        <taxon>Saccharomycotina</taxon>
        <taxon>Saccharomycetes</taxon>
        <taxon>Saccharomycetales</taxon>
        <taxon>Saccharomycetaceae</taxon>
        <taxon>Maudiozyma</taxon>
    </lineage>
</organism>
<sequence>MSNVVEYDDQDAVKLAESFKKQGYLDKLKNEILRTKTETSGDVQMSQTFEEAVKKTVAETVKQMVSENENMIFKNRGTTSALIETQVLKDEYAMLRNDQIAIDIQKFISDKLIDNGLQEEIENELNKLQDKKENP</sequence>
<dbReference type="InterPro" id="IPR055264">
    <property type="entry name" value="BOD1/SHG1_dom"/>
</dbReference>
<evidence type="ECO:0000313" key="2">
    <source>
        <dbReference type="EMBL" id="KAG0667939.1"/>
    </source>
</evidence>
<dbReference type="Proteomes" id="UP000750334">
    <property type="component" value="Unassembled WGS sequence"/>
</dbReference>
<proteinExistence type="predicted"/>
<evidence type="ECO:0000313" key="3">
    <source>
        <dbReference type="Proteomes" id="UP000750334"/>
    </source>
</evidence>
<feature type="domain" description="BOD1/SHG1" evidence="1">
    <location>
        <begin position="14"/>
        <end position="125"/>
    </location>
</feature>
<comment type="caution">
    <text evidence="2">The sequence shown here is derived from an EMBL/GenBank/DDBJ whole genome shotgun (WGS) entry which is preliminary data.</text>
</comment>